<dbReference type="EMBL" id="CAEZYQ010000003">
    <property type="protein sequence ID" value="CAB4732315.1"/>
    <property type="molecule type" value="Genomic_DNA"/>
</dbReference>
<dbReference type="InterPro" id="IPR000073">
    <property type="entry name" value="AB_hydrolase_1"/>
</dbReference>
<dbReference type="Gene3D" id="3.40.50.1820">
    <property type="entry name" value="alpha/beta hydrolase"/>
    <property type="match status" value="1"/>
</dbReference>
<proteinExistence type="predicted"/>
<dbReference type="Pfam" id="PF00561">
    <property type="entry name" value="Abhydrolase_1"/>
    <property type="match status" value="1"/>
</dbReference>
<reference evidence="3" key="1">
    <citation type="submission" date="2020-05" db="EMBL/GenBank/DDBJ databases">
        <authorList>
            <person name="Chiriac C."/>
            <person name="Salcher M."/>
            <person name="Ghai R."/>
            <person name="Kavagutti S V."/>
        </authorList>
    </citation>
    <scope>NUCLEOTIDE SEQUENCE</scope>
</reference>
<protein>
    <submittedName>
        <fullName evidence="3">Unannotated protein</fullName>
    </submittedName>
</protein>
<dbReference type="GO" id="GO:0016787">
    <property type="term" value="F:hydrolase activity"/>
    <property type="evidence" value="ECO:0007669"/>
    <property type="project" value="UniProtKB-KW"/>
</dbReference>
<evidence type="ECO:0000259" key="2">
    <source>
        <dbReference type="Pfam" id="PF00561"/>
    </source>
</evidence>
<dbReference type="InterPro" id="IPR029058">
    <property type="entry name" value="AB_hydrolase_fold"/>
</dbReference>
<dbReference type="SUPFAM" id="SSF53474">
    <property type="entry name" value="alpha/beta-Hydrolases"/>
    <property type="match status" value="1"/>
</dbReference>
<keyword evidence="1" id="KW-0378">Hydrolase</keyword>
<evidence type="ECO:0000256" key="1">
    <source>
        <dbReference type="ARBA" id="ARBA00022801"/>
    </source>
</evidence>
<dbReference type="AlphaFoldDB" id="A0A6J6SCM6"/>
<organism evidence="3">
    <name type="scientific">freshwater metagenome</name>
    <dbReference type="NCBI Taxonomy" id="449393"/>
    <lineage>
        <taxon>unclassified sequences</taxon>
        <taxon>metagenomes</taxon>
        <taxon>ecological metagenomes</taxon>
    </lineage>
</organism>
<dbReference type="PANTHER" id="PTHR43329">
    <property type="entry name" value="EPOXIDE HYDROLASE"/>
    <property type="match status" value="1"/>
</dbReference>
<dbReference type="InterPro" id="IPR000639">
    <property type="entry name" value="Epox_hydrolase-like"/>
</dbReference>
<sequence>MSDTAPQRVTEVGRDGLTLDVLDEGPLDGPVVVLLHGFPERATSWRRVAPLLHRAGLRTLAVDQRGHSPRARPRGRRAYAVQEFAHDALAVATAATRASGGGKVHLVGHDWGAATAWFAATLAPEKVASLTALSVPHPEAFMRSWFTSRQGLKSWYMAAFNIPRLPERLARREGGQFDRLLGGGFGMTPEEVATFRREVVEDGALPGGLGWYRSLPFMDRSLLGRKVTAPTTLVWSDGDAAITRAPVDATERYVHAPYELVVLQGVTHWIPTQAPEAAAEAIIERVLTA</sequence>
<accession>A0A6J6SCM6</accession>
<evidence type="ECO:0000313" key="3">
    <source>
        <dbReference type="EMBL" id="CAB4732315.1"/>
    </source>
</evidence>
<dbReference type="PRINTS" id="PR00412">
    <property type="entry name" value="EPOXHYDRLASE"/>
</dbReference>
<name>A0A6J6SCM6_9ZZZZ</name>
<gene>
    <name evidence="3" type="ORF">UFOPK2761_00602</name>
</gene>
<feature type="domain" description="AB hydrolase-1" evidence="2">
    <location>
        <begin position="30"/>
        <end position="171"/>
    </location>
</feature>